<reference evidence="1" key="1">
    <citation type="submission" date="2021-10" db="EMBL/GenBank/DDBJ databases">
        <title>Streptomyces nigrumlapis sp.nov.,an antimicrobial producing actinobacterium isolated from Black Gobi rocks.</title>
        <authorList>
            <person name="Wen Y."/>
            <person name="Zhang W."/>
            <person name="Liu X.G."/>
        </authorList>
    </citation>
    <scope>NUCLEOTIDE SEQUENCE</scope>
    <source>
        <strain evidence="1">ST13-2-2</strain>
    </source>
</reference>
<proteinExistence type="predicted"/>
<dbReference type="RefSeq" id="WP_248868442.1">
    <property type="nucleotide sequence ID" value="NZ_CP086322.1"/>
</dbReference>
<accession>A0ABY4MK84</accession>
<gene>
    <name evidence="1" type="ORF">K9S39_41570</name>
</gene>
<sequence length="266" mass="28778">MTTTTTDPLFVLEDAPAVTDRHIAALAAGTLAAVRIPDLLTAEECADVLTSAEGLPVSSYDPHRVPVRIARFGPALNDYRTADGSLDTKRYWEAADEARAAWTAAALRPDPIAISLARLGTAWGAAIAPATIGGRPVFGGTLREINGGALIHYDEVVREYPAGVFDQKITAQLAFNLWVAVPELGGVTSIWRRRWQPGDEQHRDSYGYTPAATRDAHEVRHAPQLGDGLLFNPANMHAVSPNPASRRVAFAYFLALTHTGNLIYWS</sequence>
<evidence type="ECO:0000313" key="1">
    <source>
        <dbReference type="EMBL" id="UQA97483.1"/>
    </source>
</evidence>
<keyword evidence="2" id="KW-1185">Reference proteome</keyword>
<organism evidence="1 2">
    <name type="scientific">Streptomyces halobius</name>
    <dbReference type="NCBI Taxonomy" id="2879846"/>
    <lineage>
        <taxon>Bacteria</taxon>
        <taxon>Bacillati</taxon>
        <taxon>Actinomycetota</taxon>
        <taxon>Actinomycetes</taxon>
        <taxon>Kitasatosporales</taxon>
        <taxon>Streptomycetaceae</taxon>
        <taxon>Streptomyces</taxon>
    </lineage>
</organism>
<evidence type="ECO:0000313" key="2">
    <source>
        <dbReference type="Proteomes" id="UP000830115"/>
    </source>
</evidence>
<name>A0ABY4MK84_9ACTN</name>
<dbReference type="EMBL" id="CP086322">
    <property type="protein sequence ID" value="UQA97483.1"/>
    <property type="molecule type" value="Genomic_DNA"/>
</dbReference>
<protein>
    <submittedName>
        <fullName evidence="1">Proline hydroxylase</fullName>
    </submittedName>
</protein>
<dbReference type="Proteomes" id="UP000830115">
    <property type="component" value="Chromosome"/>
</dbReference>